<feature type="site" description="Transition state stabilizer" evidence="9">
    <location>
        <position position="108"/>
    </location>
</feature>
<evidence type="ECO:0000256" key="8">
    <source>
        <dbReference type="ARBA" id="ARBA00023316"/>
    </source>
</evidence>
<gene>
    <name evidence="9" type="primary">ddpX</name>
    <name evidence="11" type="ORF">CKO42_03940</name>
</gene>
<keyword evidence="4 9" id="KW-0378">Hydrolase</keyword>
<feature type="binding site" evidence="9">
    <location>
        <position position="153"/>
    </location>
    <ligand>
        <name>Zn(2+)</name>
        <dbReference type="ChEBI" id="CHEBI:29105"/>
        <note>catalytic</note>
    </ligand>
</feature>
<dbReference type="GO" id="GO:0006508">
    <property type="term" value="P:proteolysis"/>
    <property type="evidence" value="ECO:0007669"/>
    <property type="project" value="UniProtKB-KW"/>
</dbReference>
<dbReference type="GO" id="GO:0008270">
    <property type="term" value="F:zinc ion binding"/>
    <property type="evidence" value="ECO:0007669"/>
    <property type="project" value="UniProtKB-UniRule"/>
</dbReference>
<dbReference type="InterPro" id="IPR000755">
    <property type="entry name" value="A_A_dipeptidase"/>
</dbReference>
<dbReference type="GO" id="GO:0071555">
    <property type="term" value="P:cell wall organization"/>
    <property type="evidence" value="ECO:0007669"/>
    <property type="project" value="UniProtKB-KW"/>
</dbReference>
<sequence length="262" mass="29141">MLPLSQTLLTTSTLLFLSIHPGALLSAAPHDGSRDADRPDDIIDVSAIIPGVALDMRYTTAHNFVGRPIPGYEATKCLLTRQAAVALADVQAALIEQGYQLKIYDCYRPQRAVDAFVAWAEDLDDQRMKTEFYPNVDKQHLFRDGYIASKSGHSRGSTVDLTIVPKPAPTQPAFDVEAQVSCEAPYGERFADNSVDMGIGFDCFSPLSHTLSPAITGKAHDYRLLLKGLMEEAGFKNLDEEWWHFTLHDEPYPETYFDFPVD</sequence>
<evidence type="ECO:0000256" key="4">
    <source>
        <dbReference type="ARBA" id="ARBA00022801"/>
    </source>
</evidence>
<dbReference type="Proteomes" id="UP001138768">
    <property type="component" value="Unassembled WGS sequence"/>
</dbReference>
<dbReference type="RefSeq" id="WP_200239619.1">
    <property type="nucleotide sequence ID" value="NZ_NRRY01000004.1"/>
</dbReference>
<dbReference type="Pfam" id="PF01427">
    <property type="entry name" value="Peptidase_M15"/>
    <property type="match status" value="2"/>
</dbReference>
<evidence type="ECO:0000256" key="9">
    <source>
        <dbReference type="HAMAP-Rule" id="MF_01924"/>
    </source>
</evidence>
<dbReference type="CDD" id="cd14817">
    <property type="entry name" value="D-Ala-D-Ala_dipeptidase_VanX"/>
    <property type="match status" value="1"/>
</dbReference>
<dbReference type="PANTHER" id="PTHR43126:SF1">
    <property type="entry name" value="D-ALANYL-D-ALANINE DIPEPTIDASE"/>
    <property type="match status" value="1"/>
</dbReference>
<evidence type="ECO:0000313" key="12">
    <source>
        <dbReference type="Proteomes" id="UP001138768"/>
    </source>
</evidence>
<keyword evidence="6 9" id="KW-0224">Dipeptidase</keyword>
<comment type="similarity">
    <text evidence="9 10">Belongs to the peptidase M15D family.</text>
</comment>
<evidence type="ECO:0000256" key="7">
    <source>
        <dbReference type="ARBA" id="ARBA00023049"/>
    </source>
</evidence>
<evidence type="ECO:0000313" key="11">
    <source>
        <dbReference type="EMBL" id="MBK1617617.1"/>
    </source>
</evidence>
<protein>
    <recommendedName>
        <fullName evidence="9 10">D-alanyl-D-alanine dipeptidase</fullName>
        <shortName evidence="9 10">D-Ala-D-Ala dipeptidase</shortName>
        <ecNumber evidence="9 10">3.4.13.22</ecNumber>
    </recommendedName>
</protein>
<keyword evidence="8 10" id="KW-0961">Cell wall biogenesis/degradation</keyword>
<proteinExistence type="inferred from homology"/>
<keyword evidence="5 9" id="KW-0862">Zinc</keyword>
<name>A0A9X0W690_9GAMM</name>
<evidence type="ECO:0000256" key="10">
    <source>
        <dbReference type="PIRNR" id="PIRNR026671"/>
    </source>
</evidence>
<dbReference type="GO" id="GO:0008237">
    <property type="term" value="F:metallopeptidase activity"/>
    <property type="evidence" value="ECO:0007669"/>
    <property type="project" value="UniProtKB-KW"/>
</dbReference>
<comment type="caution">
    <text evidence="11">The sequence shown here is derived from an EMBL/GenBank/DDBJ whole genome shotgun (WGS) entry which is preliminary data.</text>
</comment>
<dbReference type="AlphaFoldDB" id="A0A9X0W690"/>
<dbReference type="EC" id="3.4.13.22" evidence="9 10"/>
<evidence type="ECO:0000256" key="5">
    <source>
        <dbReference type="ARBA" id="ARBA00022833"/>
    </source>
</evidence>
<keyword evidence="12" id="KW-1185">Reference proteome</keyword>
<dbReference type="PIRSF" id="PIRSF026671">
    <property type="entry name" value="AA_dipeptidase"/>
    <property type="match status" value="1"/>
</dbReference>
<dbReference type="SUPFAM" id="SSF55166">
    <property type="entry name" value="Hedgehog/DD-peptidase"/>
    <property type="match status" value="1"/>
</dbReference>
<comment type="function">
    <text evidence="9 10">Catalyzes hydrolysis of the D-alanyl-D-alanine dipeptide.</text>
</comment>
<keyword evidence="7 9" id="KW-0482">Metalloprotease</keyword>
<accession>A0A9X0W690</accession>
<feature type="binding site" evidence="9">
    <location>
        <position position="244"/>
    </location>
    <ligand>
        <name>Zn(2+)</name>
        <dbReference type="ChEBI" id="CHEBI:29105"/>
        <note>catalytic</note>
    </ligand>
</feature>
<keyword evidence="2 9" id="KW-0645">Protease</keyword>
<dbReference type="InterPro" id="IPR009045">
    <property type="entry name" value="Zn_M74/Hedgehog-like"/>
</dbReference>
<dbReference type="EMBL" id="NRRY01000004">
    <property type="protein sequence ID" value="MBK1617617.1"/>
    <property type="molecule type" value="Genomic_DNA"/>
</dbReference>
<dbReference type="HAMAP" id="MF_01924">
    <property type="entry name" value="A_A_dipeptidase"/>
    <property type="match status" value="1"/>
</dbReference>
<comment type="catalytic activity">
    <reaction evidence="1 9 10">
        <text>D-alanyl-D-alanine + H2O = 2 D-alanine</text>
        <dbReference type="Rhea" id="RHEA:20661"/>
        <dbReference type="ChEBI" id="CHEBI:15377"/>
        <dbReference type="ChEBI" id="CHEBI:57416"/>
        <dbReference type="ChEBI" id="CHEBI:57822"/>
        <dbReference type="EC" id="3.4.13.22"/>
    </reaction>
</comment>
<keyword evidence="3 9" id="KW-0479">Metal-binding</keyword>
<dbReference type="Gene3D" id="3.30.1380.10">
    <property type="match status" value="1"/>
</dbReference>
<comment type="cofactor">
    <cofactor evidence="9">
        <name>Zn(2+)</name>
        <dbReference type="ChEBI" id="CHEBI:29105"/>
    </cofactor>
    <text evidence="9">Binds 1 zinc ion per subunit.</text>
</comment>
<evidence type="ECO:0000256" key="3">
    <source>
        <dbReference type="ARBA" id="ARBA00022723"/>
    </source>
</evidence>
<dbReference type="GO" id="GO:0160237">
    <property type="term" value="F:D-Ala-D-Ala dipeptidase activity"/>
    <property type="evidence" value="ECO:0007669"/>
    <property type="project" value="UniProtKB-EC"/>
</dbReference>
<dbReference type="PANTHER" id="PTHR43126">
    <property type="entry name" value="D-ALANYL-D-ALANINE DIPEPTIDASE"/>
    <property type="match status" value="1"/>
</dbReference>
<evidence type="ECO:0000256" key="1">
    <source>
        <dbReference type="ARBA" id="ARBA00001362"/>
    </source>
</evidence>
<evidence type="ECO:0000256" key="2">
    <source>
        <dbReference type="ARBA" id="ARBA00022670"/>
    </source>
</evidence>
<reference evidence="11 12" key="1">
    <citation type="journal article" date="2020" name="Microorganisms">
        <title>Osmotic Adaptation and Compatible Solute Biosynthesis of Phototrophic Bacteria as Revealed from Genome Analyses.</title>
        <authorList>
            <person name="Imhoff J.F."/>
            <person name="Rahn T."/>
            <person name="Kunzel S."/>
            <person name="Keller A."/>
            <person name="Neulinger S.C."/>
        </authorList>
    </citation>
    <scope>NUCLEOTIDE SEQUENCE [LARGE SCALE GENOMIC DNA]</scope>
    <source>
        <strain evidence="11 12">DSM 25653</strain>
    </source>
</reference>
<evidence type="ECO:0000256" key="6">
    <source>
        <dbReference type="ARBA" id="ARBA00022997"/>
    </source>
</evidence>
<organism evidence="11 12">
    <name type="scientific">Lamprobacter modestohalophilus</name>
    <dbReference type="NCBI Taxonomy" id="1064514"/>
    <lineage>
        <taxon>Bacteria</taxon>
        <taxon>Pseudomonadati</taxon>
        <taxon>Pseudomonadota</taxon>
        <taxon>Gammaproteobacteria</taxon>
        <taxon>Chromatiales</taxon>
        <taxon>Chromatiaceae</taxon>
        <taxon>Lamprobacter</taxon>
    </lineage>
</organism>
<feature type="binding site" evidence="9">
    <location>
        <position position="160"/>
    </location>
    <ligand>
        <name>Zn(2+)</name>
        <dbReference type="ChEBI" id="CHEBI:29105"/>
        <note>catalytic</note>
    </ligand>
</feature>
<feature type="active site" description="Proton donor/acceptor" evidence="9">
    <location>
        <position position="241"/>
    </location>
</feature>